<dbReference type="Proteomes" id="UP000663829">
    <property type="component" value="Unassembled WGS sequence"/>
</dbReference>
<organism evidence="2 5">
    <name type="scientific">Didymodactylos carnosus</name>
    <dbReference type="NCBI Taxonomy" id="1234261"/>
    <lineage>
        <taxon>Eukaryota</taxon>
        <taxon>Metazoa</taxon>
        <taxon>Spiralia</taxon>
        <taxon>Gnathifera</taxon>
        <taxon>Rotifera</taxon>
        <taxon>Eurotatoria</taxon>
        <taxon>Bdelloidea</taxon>
        <taxon>Philodinida</taxon>
        <taxon>Philodinidae</taxon>
        <taxon>Didymodactylos</taxon>
    </lineage>
</organism>
<sequence length="455" mass="52113">MYSVAGFSSTENALNPLGSYNLIHSSGLTSIADELDCLIGYTNGQLTRDASIRKWLQNLRMKGGSEDLIQTCINDVLQIFELTNVHDMAGIKDLISKELTRKVFPRSYDDMSTSDKNDICLPSFFSFRSNNRPFDQSITDLNLNNGLSLLPQNSSDTFGGMLFQNDTVDQAAALNLQTYRNFNLPTEQMLITEPHDDFSEEQYSIPETEDSSHTIDQIRLEKPVERESRVRYVSDWLSMDNKPRNPRHVHDVDGNILKLLFSNDIYEQYLAQNPDKNVFMMIYRITVRHSSTGSHYIHPDEFLNPLKLKDPHDSNIPSTINPIFIPIDTLKKDGKSGLMSMGIKIITVSTIRSDLKHVQQPLTRFPTTENDLIPQTSNKYFKKLSAAQLIKQYELDKSQFAFCLARKQSDIEQVWLTKPYISTSRDYNNFKCQEYSKQNILHKMGAKDVKLSSNF</sequence>
<dbReference type="Proteomes" id="UP000682733">
    <property type="component" value="Unassembled WGS sequence"/>
</dbReference>
<dbReference type="EMBL" id="CAJNOQ010011484">
    <property type="protein sequence ID" value="CAF1277897.1"/>
    <property type="molecule type" value="Genomic_DNA"/>
</dbReference>
<dbReference type="EMBL" id="CAJOBC010026445">
    <property type="protein sequence ID" value="CAF4071110.1"/>
    <property type="molecule type" value="Genomic_DNA"/>
</dbReference>
<dbReference type="EMBL" id="CAJNOK010009413">
    <property type="protein sequence ID" value="CAF1089433.1"/>
    <property type="molecule type" value="Genomic_DNA"/>
</dbReference>
<name>A0A815BXX9_9BILA</name>
<protein>
    <submittedName>
        <fullName evidence="2">Uncharacterized protein</fullName>
    </submittedName>
</protein>
<dbReference type="EMBL" id="CAJOBA010009431">
    <property type="protein sequence ID" value="CAF3851171.1"/>
    <property type="molecule type" value="Genomic_DNA"/>
</dbReference>
<evidence type="ECO:0000313" key="1">
    <source>
        <dbReference type="EMBL" id="CAF1089433.1"/>
    </source>
</evidence>
<dbReference type="Proteomes" id="UP000681722">
    <property type="component" value="Unassembled WGS sequence"/>
</dbReference>
<reference evidence="2" key="1">
    <citation type="submission" date="2021-02" db="EMBL/GenBank/DDBJ databases">
        <authorList>
            <person name="Nowell W R."/>
        </authorList>
    </citation>
    <scope>NUCLEOTIDE SEQUENCE</scope>
</reference>
<accession>A0A815BXX9</accession>
<dbReference type="Proteomes" id="UP000677228">
    <property type="component" value="Unassembled WGS sequence"/>
</dbReference>
<keyword evidence="5" id="KW-1185">Reference proteome</keyword>
<proteinExistence type="predicted"/>
<gene>
    <name evidence="2" type="ORF">GPM918_LOCUS27411</name>
    <name evidence="1" type="ORF">OVA965_LOCUS18741</name>
    <name evidence="4" type="ORF">SRO942_LOCUS27733</name>
    <name evidence="3" type="ORF">TMI583_LOCUS18754</name>
</gene>
<evidence type="ECO:0000313" key="5">
    <source>
        <dbReference type="Proteomes" id="UP000663829"/>
    </source>
</evidence>
<comment type="caution">
    <text evidence="2">The sequence shown here is derived from an EMBL/GenBank/DDBJ whole genome shotgun (WGS) entry which is preliminary data.</text>
</comment>
<evidence type="ECO:0000313" key="4">
    <source>
        <dbReference type="EMBL" id="CAF4071110.1"/>
    </source>
</evidence>
<dbReference type="AlphaFoldDB" id="A0A815BXX9"/>
<evidence type="ECO:0000313" key="2">
    <source>
        <dbReference type="EMBL" id="CAF1277897.1"/>
    </source>
</evidence>
<evidence type="ECO:0000313" key="3">
    <source>
        <dbReference type="EMBL" id="CAF3851171.1"/>
    </source>
</evidence>